<dbReference type="EMBL" id="JBHSHE010000082">
    <property type="protein sequence ID" value="MFC4717784.1"/>
    <property type="molecule type" value="Genomic_DNA"/>
</dbReference>
<dbReference type="InterPro" id="IPR027417">
    <property type="entry name" value="P-loop_NTPase"/>
</dbReference>
<feature type="region of interest" description="Disordered" evidence="1">
    <location>
        <begin position="492"/>
        <end position="513"/>
    </location>
</feature>
<protein>
    <recommendedName>
        <fullName evidence="4">Terminase</fullName>
    </recommendedName>
</protein>
<accession>A0ABV9MRW4</accession>
<organism evidence="2 3">
    <name type="scientific">Glutamicibacter bergerei</name>
    <dbReference type="NCBI Taxonomy" id="256702"/>
    <lineage>
        <taxon>Bacteria</taxon>
        <taxon>Bacillati</taxon>
        <taxon>Actinomycetota</taxon>
        <taxon>Actinomycetes</taxon>
        <taxon>Micrococcales</taxon>
        <taxon>Micrococcaceae</taxon>
        <taxon>Glutamicibacter</taxon>
    </lineage>
</organism>
<reference evidence="3" key="1">
    <citation type="journal article" date="2019" name="Int. J. Syst. Evol. Microbiol.">
        <title>The Global Catalogue of Microorganisms (GCM) 10K type strain sequencing project: providing services to taxonomists for standard genome sequencing and annotation.</title>
        <authorList>
            <consortium name="The Broad Institute Genomics Platform"/>
            <consortium name="The Broad Institute Genome Sequencing Center for Infectious Disease"/>
            <person name="Wu L."/>
            <person name="Ma J."/>
        </authorList>
    </citation>
    <scope>NUCLEOTIDE SEQUENCE [LARGE SCALE GENOMIC DNA]</scope>
    <source>
        <strain evidence="3">CGMCC 1.12849</strain>
    </source>
</reference>
<gene>
    <name evidence="2" type="ORF">ACFO7V_16810</name>
</gene>
<dbReference type="RefSeq" id="WP_146040989.1">
    <property type="nucleotide sequence ID" value="NZ_BAAAVQ010000005.1"/>
</dbReference>
<keyword evidence="3" id="KW-1185">Reference proteome</keyword>
<name>A0ABV9MRW4_9MICC</name>
<comment type="caution">
    <text evidence="2">The sequence shown here is derived from an EMBL/GenBank/DDBJ whole genome shotgun (WGS) entry which is preliminary data.</text>
</comment>
<evidence type="ECO:0000256" key="1">
    <source>
        <dbReference type="SAM" id="MobiDB-lite"/>
    </source>
</evidence>
<proteinExistence type="predicted"/>
<dbReference type="Proteomes" id="UP001595884">
    <property type="component" value="Unassembled WGS sequence"/>
</dbReference>
<dbReference type="Gene3D" id="3.40.50.300">
    <property type="entry name" value="P-loop containing nucleotide triphosphate hydrolases"/>
    <property type="match status" value="1"/>
</dbReference>
<sequence length="513" mass="57020">MSLVGSQVARYQISPKCPNVSTVHAEACIDLAAAYGLTLDEWQANTVRIWFRMTPEGRWAASTWGLSVARQNGKNGALEAVELYLLVMMGYKILHTSHLLTSARKAFKRLMQFFGRKVNDPNAKYPELNQMVVEIRKTNGQEAIELSNGGLIELGARTGGAGRGSSFDFLIVDEAQEYEEDEQEALEPTTSASPSGDPVTVYMGTPPKVVGERGEPFIRVRSAAVTGRSKRTAWVEHSPQGELDKMTEIELQAFVRDRRNWAEGNPALGIRLAESTIEGEMERWSAKSFARERLNMFPSPAEVLELAFSEKVLKALQVGADELDHDLPVSAFGVDMNPEKTKVSICAAVPGETKTHLELAANSPFSEEGISALVNWLWERCKRRVPVVMDAFSPARDLLEAPLKKRGLTVRILDTNEFIQACGQLYHAVKRERSITWFVEQEHFFVSMKSTVKEPIKNRPGSFKWNRSDLEVDLMPTMAATCALYGSVKFGRRKRSSGGPDGGSSRKRHAVVL</sequence>
<evidence type="ECO:0000313" key="2">
    <source>
        <dbReference type="EMBL" id="MFC4717784.1"/>
    </source>
</evidence>
<feature type="region of interest" description="Disordered" evidence="1">
    <location>
        <begin position="179"/>
        <end position="200"/>
    </location>
</feature>
<evidence type="ECO:0000313" key="3">
    <source>
        <dbReference type="Proteomes" id="UP001595884"/>
    </source>
</evidence>
<evidence type="ECO:0008006" key="4">
    <source>
        <dbReference type="Google" id="ProtNLM"/>
    </source>
</evidence>